<protein>
    <submittedName>
        <fullName evidence="1">Uncharacterized protein</fullName>
    </submittedName>
</protein>
<evidence type="ECO:0000313" key="1">
    <source>
        <dbReference type="EMBL" id="KAH6933936.1"/>
    </source>
</evidence>
<accession>A0ACB7SIZ7</accession>
<evidence type="ECO:0000313" key="2">
    <source>
        <dbReference type="Proteomes" id="UP000821845"/>
    </source>
</evidence>
<reference evidence="1" key="1">
    <citation type="submission" date="2020-05" db="EMBL/GenBank/DDBJ databases">
        <title>Large-scale comparative analyses of tick genomes elucidate their genetic diversity and vector capacities.</title>
        <authorList>
            <person name="Jia N."/>
            <person name="Wang J."/>
            <person name="Shi W."/>
            <person name="Du L."/>
            <person name="Sun Y."/>
            <person name="Zhan W."/>
            <person name="Jiang J."/>
            <person name="Wang Q."/>
            <person name="Zhang B."/>
            <person name="Ji P."/>
            <person name="Sakyi L.B."/>
            <person name="Cui X."/>
            <person name="Yuan T."/>
            <person name="Jiang B."/>
            <person name="Yang W."/>
            <person name="Lam T.T.-Y."/>
            <person name="Chang Q."/>
            <person name="Ding S."/>
            <person name="Wang X."/>
            <person name="Zhu J."/>
            <person name="Ruan X."/>
            <person name="Zhao L."/>
            <person name="Wei J."/>
            <person name="Que T."/>
            <person name="Du C."/>
            <person name="Cheng J."/>
            <person name="Dai P."/>
            <person name="Han X."/>
            <person name="Huang E."/>
            <person name="Gao Y."/>
            <person name="Liu J."/>
            <person name="Shao H."/>
            <person name="Ye R."/>
            <person name="Li L."/>
            <person name="Wei W."/>
            <person name="Wang X."/>
            <person name="Wang C."/>
            <person name="Yang T."/>
            <person name="Huo Q."/>
            <person name="Li W."/>
            <person name="Guo W."/>
            <person name="Chen H."/>
            <person name="Zhou L."/>
            <person name="Ni X."/>
            <person name="Tian J."/>
            <person name="Zhou Y."/>
            <person name="Sheng Y."/>
            <person name="Liu T."/>
            <person name="Pan Y."/>
            <person name="Xia L."/>
            <person name="Li J."/>
            <person name="Zhao F."/>
            <person name="Cao W."/>
        </authorList>
    </citation>
    <scope>NUCLEOTIDE SEQUENCE</scope>
    <source>
        <strain evidence="1">Hyas-2018</strain>
    </source>
</reference>
<organism evidence="1 2">
    <name type="scientific">Hyalomma asiaticum</name>
    <name type="common">Tick</name>
    <dbReference type="NCBI Taxonomy" id="266040"/>
    <lineage>
        <taxon>Eukaryota</taxon>
        <taxon>Metazoa</taxon>
        <taxon>Ecdysozoa</taxon>
        <taxon>Arthropoda</taxon>
        <taxon>Chelicerata</taxon>
        <taxon>Arachnida</taxon>
        <taxon>Acari</taxon>
        <taxon>Parasitiformes</taxon>
        <taxon>Ixodida</taxon>
        <taxon>Ixodoidea</taxon>
        <taxon>Ixodidae</taxon>
        <taxon>Hyalomminae</taxon>
        <taxon>Hyalomma</taxon>
    </lineage>
</organism>
<comment type="caution">
    <text evidence="1">The sequence shown here is derived from an EMBL/GenBank/DDBJ whole genome shotgun (WGS) entry which is preliminary data.</text>
</comment>
<sequence>MLITQLSEESPLCKDGFSEDERRQSYRRPSSSLYLTILAVVGISVLGIVLVFTCVVSRDTLYRDTATWIRSNLDHNIDPCNDFYRHVCAKFRGHDVFLQIEKAQEIAIKSLLMTPDLPVYFQRPWQKAAAMYQACVSFASTFYPQTGDLVKWMILGKLDLTDEVVIGNIDPAEMIVRGSLDLGIDILISITLQKHEFASGKRAIQVGEWVKHFSKWTNGTYTGSNIINHGIHSTTILRNLFEDESVGKAGLQYLVAWSIYRQLIKLTDPYAFRYGRTAEDACYEHVMKVMSLAIYNHYFNSTVPPRMVYQTKRMVSRIRRAFEKALNSSSWMSADIRANAINKLANITVYVGSPGQRLDPRFVSKIYESYPDVPLKRPFEAWIKALSLSTHYLWKDGTTFLYDEGDVNTYNLPLKKVILIPTAVMTRPLLYLYGPIGLNYGGLGMLSVTGEEEMWDDYKDSENLCDLVGTKVAYDAFASLPEKYKRIKLVGMDMSSEQLFFINHCVKWCAHLSKALPPHAPFRSRCIVPLMNMPEFAKAFNCAPGTPMNPKEKCSLW</sequence>
<keyword evidence="2" id="KW-1185">Reference proteome</keyword>
<dbReference type="EMBL" id="CM023484">
    <property type="protein sequence ID" value="KAH6933936.1"/>
    <property type="molecule type" value="Genomic_DNA"/>
</dbReference>
<dbReference type="Proteomes" id="UP000821845">
    <property type="component" value="Chromosome 4"/>
</dbReference>
<name>A0ACB7SIZ7_HYAAI</name>
<proteinExistence type="predicted"/>
<gene>
    <name evidence="1" type="ORF">HPB50_019128</name>
</gene>